<dbReference type="PANTHER" id="PTHR24020:SF77">
    <property type="entry name" value="VON WILLEBRAND FACTOR A DOMAIN-CONTAINING PROTEIN 1"/>
    <property type="match status" value="1"/>
</dbReference>
<keyword evidence="3" id="KW-0272">Extracellular matrix</keyword>
<organism evidence="15 16">
    <name type="scientific">Albula goreensis</name>
    <dbReference type="NCBI Taxonomy" id="1534307"/>
    <lineage>
        <taxon>Eukaryota</taxon>
        <taxon>Metazoa</taxon>
        <taxon>Chordata</taxon>
        <taxon>Craniata</taxon>
        <taxon>Vertebrata</taxon>
        <taxon>Euteleostomi</taxon>
        <taxon>Actinopterygii</taxon>
        <taxon>Neopterygii</taxon>
        <taxon>Teleostei</taxon>
        <taxon>Albuliformes</taxon>
        <taxon>Albulidae</taxon>
        <taxon>Albula</taxon>
    </lineage>
</organism>
<dbReference type="SUPFAM" id="SSF53300">
    <property type="entry name" value="vWA-like"/>
    <property type="match status" value="1"/>
</dbReference>
<dbReference type="SMART" id="SM00327">
    <property type="entry name" value="VWA"/>
    <property type="match status" value="1"/>
</dbReference>
<dbReference type="Proteomes" id="UP000829720">
    <property type="component" value="Unassembled WGS sequence"/>
</dbReference>
<name>A0A8T3DA75_9TELE</name>
<protein>
    <recommendedName>
        <fullName evidence="9">von Willebrand factor A domain-containing protein 1</fullName>
    </recommendedName>
</protein>
<evidence type="ECO:0000256" key="8">
    <source>
        <dbReference type="ARBA" id="ARBA00023157"/>
    </source>
</evidence>
<keyword evidence="7" id="KW-0084">Basement membrane</keyword>
<evidence type="ECO:0000313" key="16">
    <source>
        <dbReference type="Proteomes" id="UP000829720"/>
    </source>
</evidence>
<dbReference type="InterPro" id="IPR036465">
    <property type="entry name" value="vWFA_dom_sf"/>
</dbReference>
<keyword evidence="5 12" id="KW-0732">Signal</keyword>
<evidence type="ECO:0000256" key="11">
    <source>
        <dbReference type="SAM" id="MobiDB-lite"/>
    </source>
</evidence>
<evidence type="ECO:0000256" key="4">
    <source>
        <dbReference type="ARBA" id="ARBA00022553"/>
    </source>
</evidence>
<feature type="domain" description="Fibronectin type-III" evidence="14">
    <location>
        <begin position="421"/>
        <end position="513"/>
    </location>
</feature>
<evidence type="ECO:0000256" key="10">
    <source>
        <dbReference type="ARBA" id="ARBA00046169"/>
    </source>
</evidence>
<dbReference type="InterPro" id="IPR002035">
    <property type="entry name" value="VWF_A"/>
</dbReference>
<feature type="domain" description="Fibronectin type-III" evidence="14">
    <location>
        <begin position="329"/>
        <end position="418"/>
    </location>
</feature>
<reference evidence="15" key="1">
    <citation type="submission" date="2021-01" db="EMBL/GenBank/DDBJ databases">
        <authorList>
            <person name="Zahm M."/>
            <person name="Roques C."/>
            <person name="Cabau C."/>
            <person name="Klopp C."/>
            <person name="Donnadieu C."/>
            <person name="Jouanno E."/>
            <person name="Lampietro C."/>
            <person name="Louis A."/>
            <person name="Herpin A."/>
            <person name="Echchiki A."/>
            <person name="Berthelot C."/>
            <person name="Parey E."/>
            <person name="Roest-Crollius H."/>
            <person name="Braasch I."/>
            <person name="Postlethwait J."/>
            <person name="Bobe J."/>
            <person name="Montfort J."/>
            <person name="Bouchez O."/>
            <person name="Begum T."/>
            <person name="Mejri S."/>
            <person name="Adams A."/>
            <person name="Chen W.-J."/>
            <person name="Guiguen Y."/>
        </authorList>
    </citation>
    <scope>NUCLEOTIDE SEQUENCE</scope>
    <source>
        <tissue evidence="15">Blood</tissue>
    </source>
</reference>
<feature type="domain" description="Fibronectin type-III" evidence="14">
    <location>
        <begin position="218"/>
        <end position="326"/>
    </location>
</feature>
<dbReference type="GO" id="GO:0005604">
    <property type="term" value="C:basement membrane"/>
    <property type="evidence" value="ECO:0007669"/>
    <property type="project" value="UniProtKB-SubCell"/>
</dbReference>
<comment type="caution">
    <text evidence="15">The sequence shown here is derived from an EMBL/GenBank/DDBJ whole genome shotgun (WGS) entry which is preliminary data.</text>
</comment>
<feature type="signal peptide" evidence="12">
    <location>
        <begin position="1"/>
        <end position="21"/>
    </location>
</feature>
<evidence type="ECO:0000256" key="7">
    <source>
        <dbReference type="ARBA" id="ARBA00022869"/>
    </source>
</evidence>
<evidence type="ECO:0000259" key="13">
    <source>
        <dbReference type="PROSITE" id="PS50234"/>
    </source>
</evidence>
<dbReference type="InterPro" id="IPR036116">
    <property type="entry name" value="FN3_sf"/>
</dbReference>
<keyword evidence="6" id="KW-0677">Repeat</keyword>
<evidence type="ECO:0000256" key="9">
    <source>
        <dbReference type="ARBA" id="ARBA00029542"/>
    </source>
</evidence>
<evidence type="ECO:0000313" key="15">
    <source>
        <dbReference type="EMBL" id="KAI1892654.1"/>
    </source>
</evidence>
<dbReference type="InterPro" id="IPR050525">
    <property type="entry name" value="ECM_Assembly_Org"/>
</dbReference>
<keyword evidence="2" id="KW-0964">Secreted</keyword>
<dbReference type="OrthoDB" id="9949424at2759"/>
<evidence type="ECO:0000256" key="6">
    <source>
        <dbReference type="ARBA" id="ARBA00022737"/>
    </source>
</evidence>
<dbReference type="PROSITE" id="PS50853">
    <property type="entry name" value="FN3"/>
    <property type="match status" value="3"/>
</dbReference>
<evidence type="ECO:0000256" key="12">
    <source>
        <dbReference type="SAM" id="SignalP"/>
    </source>
</evidence>
<dbReference type="EMBL" id="JAERUA010000012">
    <property type="protein sequence ID" value="KAI1892654.1"/>
    <property type="molecule type" value="Genomic_DNA"/>
</dbReference>
<dbReference type="AlphaFoldDB" id="A0A8T3DA75"/>
<keyword evidence="4" id="KW-0597">Phosphoprotein</keyword>
<proteinExistence type="predicted"/>
<keyword evidence="16" id="KW-1185">Reference proteome</keyword>
<feature type="chain" id="PRO_5035719646" description="von Willebrand factor A domain-containing protein 1" evidence="12">
    <location>
        <begin position="22"/>
        <end position="521"/>
    </location>
</feature>
<sequence>MERRISFTCMLVFVLLQLANTQNAVSDSVLNCCEGDVLFLLDSSGSISSYEFSRMLSFLSELLQPFSLGPDQVRVALLQVGTRPHLEFGFEAHSTMQSLQGALERTKQLQGDTNTEAALKLAQEQVLREGVPGGARAGLPRVLVWLTDGMQPGAVEGPMAELRQEGVAVLAVSTGHGNFQVLRKVVTPPDYNHLYFVDIDDMDIITKDLRDAIIEIIRAERLQVRDVSARSAVLQWRPVLSSGTGYYDIRFGPVPTAGKGVPDHGGPGTSTSTSGGQWRKVTRPGDASFAKLNDLSPDTKYKATLTPESNLEFVKPLSVTFTTQPEVLSPAVVTVSESDSNSVKISWGPLQPDSVQRYQVEYGTLPSGKVRVTTIGRDRNSTLLTDLQPDTQYLVTVSAFHTSGLERAMSIRACTQEELPALEDLQLTTVGSDSVRVQWKGKADGVRGYWVTWEADSGPFGHSSSMHLPPSSLSTLLTHLPSSTRICVSPVYRSARGEGLCCTARFHSDSQPRGDRFHSPA</sequence>
<dbReference type="PRINTS" id="PR00453">
    <property type="entry name" value="VWFADOMAIN"/>
</dbReference>
<dbReference type="PROSITE" id="PS50234">
    <property type="entry name" value="VWFA"/>
    <property type="match status" value="1"/>
</dbReference>
<evidence type="ECO:0000256" key="5">
    <source>
        <dbReference type="ARBA" id="ARBA00022729"/>
    </source>
</evidence>
<accession>A0A8T3DA75</accession>
<dbReference type="InterPro" id="IPR003961">
    <property type="entry name" value="FN3_dom"/>
</dbReference>
<dbReference type="Pfam" id="PF00092">
    <property type="entry name" value="VWA"/>
    <property type="match status" value="1"/>
</dbReference>
<comment type="function">
    <text evidence="10">Promotes matrix assembly. Involved in the organization of skeletal muscles and in the formation of neuromuscular junctions.</text>
</comment>
<feature type="domain" description="VWFA" evidence="13">
    <location>
        <begin position="36"/>
        <end position="213"/>
    </location>
</feature>
<dbReference type="Pfam" id="PF00041">
    <property type="entry name" value="fn3"/>
    <property type="match status" value="1"/>
</dbReference>
<feature type="region of interest" description="Disordered" evidence="11">
    <location>
        <begin position="258"/>
        <end position="279"/>
    </location>
</feature>
<gene>
    <name evidence="15" type="ORF">AGOR_G00135790</name>
</gene>
<dbReference type="CDD" id="cd00063">
    <property type="entry name" value="FN3"/>
    <property type="match status" value="3"/>
</dbReference>
<dbReference type="Gene3D" id="3.40.50.410">
    <property type="entry name" value="von Willebrand factor, type A domain"/>
    <property type="match status" value="1"/>
</dbReference>
<keyword evidence="8" id="KW-1015">Disulfide bond</keyword>
<dbReference type="SMART" id="SM00060">
    <property type="entry name" value="FN3"/>
    <property type="match status" value="3"/>
</dbReference>
<evidence type="ECO:0000259" key="14">
    <source>
        <dbReference type="PROSITE" id="PS50853"/>
    </source>
</evidence>
<dbReference type="Gene3D" id="2.60.40.10">
    <property type="entry name" value="Immunoglobulins"/>
    <property type="match status" value="3"/>
</dbReference>
<dbReference type="InterPro" id="IPR013783">
    <property type="entry name" value="Ig-like_fold"/>
</dbReference>
<comment type="subcellular location">
    <subcellularLocation>
        <location evidence="1">Secreted</location>
        <location evidence="1">Extracellular space</location>
        <location evidence="1">Extracellular matrix</location>
        <location evidence="1">Basement membrane</location>
    </subcellularLocation>
</comment>
<dbReference type="PANTHER" id="PTHR24020">
    <property type="entry name" value="COLLAGEN ALPHA"/>
    <property type="match status" value="1"/>
</dbReference>
<evidence type="ECO:0000256" key="3">
    <source>
        <dbReference type="ARBA" id="ARBA00022530"/>
    </source>
</evidence>
<dbReference type="SUPFAM" id="SSF49265">
    <property type="entry name" value="Fibronectin type III"/>
    <property type="match status" value="2"/>
</dbReference>
<evidence type="ECO:0000256" key="1">
    <source>
        <dbReference type="ARBA" id="ARBA00004302"/>
    </source>
</evidence>
<evidence type="ECO:0000256" key="2">
    <source>
        <dbReference type="ARBA" id="ARBA00022525"/>
    </source>
</evidence>